<dbReference type="SUPFAM" id="SSF51316">
    <property type="entry name" value="Mss4-like"/>
    <property type="match status" value="1"/>
</dbReference>
<dbReference type="EMBL" id="BONV01000040">
    <property type="protein sequence ID" value="GIG83433.1"/>
    <property type="molecule type" value="Genomic_DNA"/>
</dbReference>
<keyword evidence="2" id="KW-0560">Oxidoreductase</keyword>
<dbReference type="InterPro" id="IPR002579">
    <property type="entry name" value="Met_Sox_Rdtase_MsrB_dom"/>
</dbReference>
<reference evidence="6 7" key="1">
    <citation type="submission" date="2021-01" db="EMBL/GenBank/DDBJ databases">
        <title>Whole genome shotgun sequence of Planotetraspora kaengkrachanensis NBRC 104272.</title>
        <authorList>
            <person name="Komaki H."/>
            <person name="Tamura T."/>
        </authorList>
    </citation>
    <scope>NUCLEOTIDE SEQUENCE [LARGE SCALE GENOMIC DNA]</scope>
    <source>
        <strain evidence="6 7">NBRC 104272</strain>
    </source>
</reference>
<feature type="region of interest" description="Disordered" evidence="4">
    <location>
        <begin position="1"/>
        <end position="61"/>
    </location>
</feature>
<gene>
    <name evidence="6" type="ORF">Pka01_65600</name>
</gene>
<name>A0A8J3PYY0_9ACTN</name>
<protein>
    <recommendedName>
        <fullName evidence="1">peptide-methionine (R)-S-oxide reductase</fullName>
        <ecNumber evidence="1">1.8.4.12</ecNumber>
    </recommendedName>
</protein>
<dbReference type="InterPro" id="IPR011057">
    <property type="entry name" value="Mss4-like_sf"/>
</dbReference>
<dbReference type="EC" id="1.8.4.12" evidence="1"/>
<evidence type="ECO:0000256" key="3">
    <source>
        <dbReference type="ARBA" id="ARBA00048488"/>
    </source>
</evidence>
<evidence type="ECO:0000259" key="5">
    <source>
        <dbReference type="Pfam" id="PF01641"/>
    </source>
</evidence>
<feature type="domain" description="MsrB" evidence="5">
    <location>
        <begin position="11"/>
        <end position="70"/>
    </location>
</feature>
<dbReference type="Gene3D" id="2.170.150.20">
    <property type="entry name" value="Peptide methionine sulfoxide reductase"/>
    <property type="match status" value="1"/>
</dbReference>
<dbReference type="GO" id="GO:0033743">
    <property type="term" value="F:peptide-methionine (R)-S-oxide reductase activity"/>
    <property type="evidence" value="ECO:0007669"/>
    <property type="project" value="UniProtKB-EC"/>
</dbReference>
<dbReference type="AlphaFoldDB" id="A0A8J3PYY0"/>
<comment type="caution">
    <text evidence="6">The sequence shown here is derived from an EMBL/GenBank/DDBJ whole genome shotgun (WGS) entry which is preliminary data.</text>
</comment>
<comment type="catalytic activity">
    <reaction evidence="3">
        <text>L-methionyl-[protein] + [thioredoxin]-disulfide + H2O = L-methionyl-(R)-S-oxide-[protein] + [thioredoxin]-dithiol</text>
        <dbReference type="Rhea" id="RHEA:24164"/>
        <dbReference type="Rhea" id="RHEA-COMP:10698"/>
        <dbReference type="Rhea" id="RHEA-COMP:10700"/>
        <dbReference type="Rhea" id="RHEA-COMP:12313"/>
        <dbReference type="Rhea" id="RHEA-COMP:12314"/>
        <dbReference type="ChEBI" id="CHEBI:15377"/>
        <dbReference type="ChEBI" id="CHEBI:16044"/>
        <dbReference type="ChEBI" id="CHEBI:29950"/>
        <dbReference type="ChEBI" id="CHEBI:45764"/>
        <dbReference type="ChEBI" id="CHEBI:50058"/>
        <dbReference type="EC" id="1.8.4.12"/>
    </reaction>
</comment>
<dbReference type="Proteomes" id="UP000630097">
    <property type="component" value="Unassembled WGS sequence"/>
</dbReference>
<dbReference type="RefSeq" id="WP_373318200.1">
    <property type="nucleotide sequence ID" value="NZ_BAABHH010000013.1"/>
</dbReference>
<dbReference type="SUPFAM" id="SSF55068">
    <property type="entry name" value="Peptide methionine sulfoxide reductase"/>
    <property type="match status" value="1"/>
</dbReference>
<keyword evidence="7" id="KW-1185">Reference proteome</keyword>
<dbReference type="Pfam" id="PF01641">
    <property type="entry name" value="SelR"/>
    <property type="match status" value="1"/>
</dbReference>
<evidence type="ECO:0000256" key="4">
    <source>
        <dbReference type="SAM" id="MobiDB-lite"/>
    </source>
</evidence>
<dbReference type="InterPro" id="IPR036509">
    <property type="entry name" value="Met_Sox_Rdtase_MsrA_sf"/>
</dbReference>
<proteinExistence type="predicted"/>
<accession>A0A8J3PYY0</accession>
<sequence length="102" mass="11209">MNPSASRAASIDSHTAWPVHHPARAGQRRRAQRHQPWDGPDRGCSARGDSHLGHLFPDGPPDAGGIRHCICYTDGENEYPTCRNHPGHAEAVEIVYDPLQIT</sequence>
<evidence type="ECO:0000256" key="2">
    <source>
        <dbReference type="ARBA" id="ARBA00023002"/>
    </source>
</evidence>
<organism evidence="6 7">
    <name type="scientific">Planotetraspora kaengkrachanensis</name>
    <dbReference type="NCBI Taxonomy" id="575193"/>
    <lineage>
        <taxon>Bacteria</taxon>
        <taxon>Bacillati</taxon>
        <taxon>Actinomycetota</taxon>
        <taxon>Actinomycetes</taxon>
        <taxon>Streptosporangiales</taxon>
        <taxon>Streptosporangiaceae</taxon>
        <taxon>Planotetraspora</taxon>
    </lineage>
</organism>
<feature type="compositionally biased region" description="Basic residues" evidence="4">
    <location>
        <begin position="21"/>
        <end position="33"/>
    </location>
</feature>
<evidence type="ECO:0000313" key="7">
    <source>
        <dbReference type="Proteomes" id="UP000630097"/>
    </source>
</evidence>
<evidence type="ECO:0000256" key="1">
    <source>
        <dbReference type="ARBA" id="ARBA00012499"/>
    </source>
</evidence>
<dbReference type="GO" id="GO:0008113">
    <property type="term" value="F:peptide-methionine (S)-S-oxide reductase activity"/>
    <property type="evidence" value="ECO:0007669"/>
    <property type="project" value="InterPro"/>
</dbReference>
<evidence type="ECO:0000313" key="6">
    <source>
        <dbReference type="EMBL" id="GIG83433.1"/>
    </source>
</evidence>